<dbReference type="InterPro" id="IPR000669">
    <property type="entry name" value="Mannitol_DH"/>
</dbReference>
<accession>A0A0F4LPF5</accession>
<feature type="domain" description="Mannitol dehydrogenase N-terminal" evidence="4">
    <location>
        <begin position="1"/>
        <end position="188"/>
    </location>
</feature>
<keyword evidence="2" id="KW-0520">NAD</keyword>
<comment type="catalytic activity">
    <reaction evidence="3">
        <text>D-mannitol 1-phosphate + NAD(+) = beta-D-fructose 6-phosphate + NADH + H(+)</text>
        <dbReference type="Rhea" id="RHEA:19661"/>
        <dbReference type="ChEBI" id="CHEBI:15378"/>
        <dbReference type="ChEBI" id="CHEBI:57540"/>
        <dbReference type="ChEBI" id="CHEBI:57634"/>
        <dbReference type="ChEBI" id="CHEBI:57945"/>
        <dbReference type="ChEBI" id="CHEBI:61381"/>
        <dbReference type="EC" id="1.1.1.17"/>
    </reaction>
</comment>
<dbReference type="Gene3D" id="1.10.1040.10">
    <property type="entry name" value="N-(1-d-carboxylethyl)-l-norvaline Dehydrogenase, domain 2"/>
    <property type="match status" value="1"/>
</dbReference>
<keyword evidence="1" id="KW-0560">Oxidoreductase</keyword>
<dbReference type="SUPFAM" id="SSF51735">
    <property type="entry name" value="NAD(P)-binding Rossmann-fold domains"/>
    <property type="match status" value="1"/>
</dbReference>
<dbReference type="HOGENOM" id="CLU_036089_2_0_9"/>
<dbReference type="PANTHER" id="PTHR30524">
    <property type="entry name" value="MANNITOL-1-PHOSPHATE 5-DEHYDROGENASE"/>
    <property type="match status" value="1"/>
</dbReference>
<name>A0A0F4LPF5_9LACO</name>
<dbReference type="InterPro" id="IPR013131">
    <property type="entry name" value="Mannitol_DH_N"/>
</dbReference>
<dbReference type="GO" id="GO:0008926">
    <property type="term" value="F:mannitol-1-phosphate 5-dehydrogenase activity"/>
    <property type="evidence" value="ECO:0007669"/>
    <property type="project" value="UniProtKB-EC"/>
</dbReference>
<dbReference type="SUPFAM" id="SSF48179">
    <property type="entry name" value="6-phosphogluconate dehydrogenase C-terminal domain-like"/>
    <property type="match status" value="1"/>
</dbReference>
<reference evidence="6 7" key="1">
    <citation type="submission" date="2015-01" db="EMBL/GenBank/DDBJ databases">
        <title>Comparative genomics of the lactic acid bacteria isolated from the honey bee gut.</title>
        <authorList>
            <person name="Ellegaard K.M."/>
            <person name="Tamarit D."/>
            <person name="Javelind E."/>
            <person name="Olofsson T."/>
            <person name="Andersson S.G."/>
            <person name="Vasquez A."/>
        </authorList>
    </citation>
    <scope>NUCLEOTIDE SEQUENCE [LARGE SCALE GENOMIC DNA]</scope>
    <source>
        <strain evidence="6 7">Bin4</strain>
    </source>
</reference>
<dbReference type="EMBL" id="JXJQ01000011">
    <property type="protein sequence ID" value="KJY60480.1"/>
    <property type="molecule type" value="Genomic_DNA"/>
</dbReference>
<dbReference type="PRINTS" id="PR00084">
    <property type="entry name" value="MTLDHDRGNASE"/>
</dbReference>
<keyword evidence="7" id="KW-1185">Reference proteome</keyword>
<comment type="caution">
    <text evidence="6">The sequence shown here is derived from an EMBL/GenBank/DDBJ whole genome shotgun (WGS) entry which is preliminary data.</text>
</comment>
<dbReference type="InterPro" id="IPR008927">
    <property type="entry name" value="6-PGluconate_DH-like_C_sf"/>
</dbReference>
<dbReference type="InterPro" id="IPR013118">
    <property type="entry name" value="Mannitol_DH_C"/>
</dbReference>
<evidence type="ECO:0000256" key="1">
    <source>
        <dbReference type="ARBA" id="ARBA00023002"/>
    </source>
</evidence>
<feature type="domain" description="Mannitol dehydrogenase C-terminal" evidence="5">
    <location>
        <begin position="204"/>
        <end position="345"/>
    </location>
</feature>
<evidence type="ECO:0000256" key="2">
    <source>
        <dbReference type="ARBA" id="ARBA00023027"/>
    </source>
</evidence>
<dbReference type="InterPro" id="IPR036291">
    <property type="entry name" value="NAD(P)-bd_dom_sf"/>
</dbReference>
<organism evidence="6 7">
    <name type="scientific">Bombilactobacillus mellifer</name>
    <dbReference type="NCBI Taxonomy" id="1218492"/>
    <lineage>
        <taxon>Bacteria</taxon>
        <taxon>Bacillati</taxon>
        <taxon>Bacillota</taxon>
        <taxon>Bacilli</taxon>
        <taxon>Lactobacillales</taxon>
        <taxon>Lactobacillaceae</taxon>
        <taxon>Bombilactobacillus</taxon>
    </lineage>
</organism>
<evidence type="ECO:0000256" key="3">
    <source>
        <dbReference type="ARBA" id="ARBA00048615"/>
    </source>
</evidence>
<dbReference type="AlphaFoldDB" id="A0A0F4LPF5"/>
<dbReference type="Pfam" id="PF01232">
    <property type="entry name" value="Mannitol_dh"/>
    <property type="match status" value="1"/>
</dbReference>
<evidence type="ECO:0000259" key="4">
    <source>
        <dbReference type="Pfam" id="PF01232"/>
    </source>
</evidence>
<protein>
    <submittedName>
        <fullName evidence="6">Mannitol-1-phosphate 5-dehydrogenase</fullName>
    </submittedName>
</protein>
<dbReference type="InterPro" id="IPR013328">
    <property type="entry name" value="6PGD_dom2"/>
</dbReference>
<dbReference type="Pfam" id="PF08125">
    <property type="entry name" value="Mannitol_dh_C"/>
    <property type="match status" value="1"/>
</dbReference>
<sequence length="393" mass="43738">MKAVHFGAGSIGRGFIGQLLHDSGYDIVMVDVNTALVNQINAHQGYDLYLINHAYQKVTIDHVTALSATQDSQALIEAIVSADLITTSVWADNLAQIAPVILKGLVQRQHLQKSRLNILACENAFMNGQILHDEILKADTQQELIDLDAVAAFANTVVDRMVLDYVTAGQHSVAIGDSFELAIESSQLVDPKTPPIVGAEYTQNLQKYLERKLYIINCGHAWAGYIGYVLGYNIIQDVFARADLVQQVRQTMEESARLLVRKYDFTAADLDHYIDFAIDRYQTPGIKDPIARVCRSPIRKLGPQDRLVAPAVQLEQYGLPNELLLKGIAAALLFFNPQDEQCVILQKYLTDHGLPQTIEHFTAISAASPAFKKIMKSYDQQRQLLAQHRDGEI</sequence>
<dbReference type="OrthoDB" id="271711at2"/>
<evidence type="ECO:0000259" key="5">
    <source>
        <dbReference type="Pfam" id="PF08125"/>
    </source>
</evidence>
<dbReference type="Proteomes" id="UP000033558">
    <property type="component" value="Unassembled WGS sequence"/>
</dbReference>
<dbReference type="PATRIC" id="fig|1218492.5.peg.1665"/>
<dbReference type="GO" id="GO:0005829">
    <property type="term" value="C:cytosol"/>
    <property type="evidence" value="ECO:0007669"/>
    <property type="project" value="TreeGrafter"/>
</dbReference>
<evidence type="ECO:0000313" key="7">
    <source>
        <dbReference type="Proteomes" id="UP000033558"/>
    </source>
</evidence>
<dbReference type="STRING" id="1218492.JG30_16070"/>
<proteinExistence type="predicted"/>
<gene>
    <name evidence="6" type="primary">mtlD</name>
    <name evidence="6" type="ORF">JG30_16070</name>
</gene>
<dbReference type="PANTHER" id="PTHR30524:SF0">
    <property type="entry name" value="ALTRONATE OXIDOREDUCTASE-RELATED"/>
    <property type="match status" value="1"/>
</dbReference>
<dbReference type="GO" id="GO:0019592">
    <property type="term" value="P:mannitol catabolic process"/>
    <property type="evidence" value="ECO:0007669"/>
    <property type="project" value="TreeGrafter"/>
</dbReference>
<dbReference type="Gene3D" id="3.40.50.720">
    <property type="entry name" value="NAD(P)-binding Rossmann-like Domain"/>
    <property type="match status" value="1"/>
</dbReference>
<evidence type="ECO:0000313" key="6">
    <source>
        <dbReference type="EMBL" id="KJY60480.1"/>
    </source>
</evidence>
<dbReference type="RefSeq" id="WP_046317850.1">
    <property type="nucleotide sequence ID" value="NZ_JBHSZT010000003.1"/>
</dbReference>